<evidence type="ECO:0000313" key="1">
    <source>
        <dbReference type="EMBL" id="KKK60068.1"/>
    </source>
</evidence>
<dbReference type="EMBL" id="LAZR01063154">
    <property type="protein sequence ID" value="KKK60068.1"/>
    <property type="molecule type" value="Genomic_DNA"/>
</dbReference>
<reference evidence="1" key="1">
    <citation type="journal article" date="2015" name="Nature">
        <title>Complex archaea that bridge the gap between prokaryotes and eukaryotes.</title>
        <authorList>
            <person name="Spang A."/>
            <person name="Saw J.H."/>
            <person name="Jorgensen S.L."/>
            <person name="Zaremba-Niedzwiedzka K."/>
            <person name="Martijn J."/>
            <person name="Lind A.E."/>
            <person name="van Eijk R."/>
            <person name="Schleper C."/>
            <person name="Guy L."/>
            <person name="Ettema T.J."/>
        </authorList>
    </citation>
    <scope>NUCLEOTIDE SEQUENCE</scope>
</reference>
<gene>
    <name evidence="1" type="ORF">LCGC14_3028050</name>
</gene>
<comment type="caution">
    <text evidence="1">The sequence shown here is derived from an EMBL/GenBank/DDBJ whole genome shotgun (WGS) entry which is preliminary data.</text>
</comment>
<name>A0A0F8WTM2_9ZZZZ</name>
<proteinExistence type="predicted"/>
<organism evidence="1">
    <name type="scientific">marine sediment metagenome</name>
    <dbReference type="NCBI Taxonomy" id="412755"/>
    <lineage>
        <taxon>unclassified sequences</taxon>
        <taxon>metagenomes</taxon>
        <taxon>ecological metagenomes</taxon>
    </lineage>
</organism>
<sequence>MRNTTRTKVRNYETFKAYKKALDNMPNFWDRVITEKTAEGWRITTYKYRQFNS</sequence>
<protein>
    <submittedName>
        <fullName evidence="1">Uncharacterized protein</fullName>
    </submittedName>
</protein>
<dbReference type="AlphaFoldDB" id="A0A0F8WTM2"/>
<accession>A0A0F8WTM2</accession>